<feature type="domain" description="Nudix hydrolase" evidence="4">
    <location>
        <begin position="28"/>
        <end position="159"/>
    </location>
</feature>
<dbReference type="PANTHER" id="PTHR43046:SF12">
    <property type="entry name" value="GDP-MANNOSE MANNOSYL HYDROLASE"/>
    <property type="match status" value="1"/>
</dbReference>
<comment type="caution">
    <text evidence="5">The sequence shown here is derived from an EMBL/GenBank/DDBJ whole genome shotgun (WGS) entry which is preliminary data.</text>
</comment>
<protein>
    <submittedName>
        <fullName evidence="5">ADP-ribose pyrophosphatase YjhB (NUDIX family)</fullName>
    </submittedName>
</protein>
<dbReference type="CDD" id="cd18876">
    <property type="entry name" value="NUDIX_Hydrolase"/>
    <property type="match status" value="1"/>
</dbReference>
<dbReference type="InterPro" id="IPR000086">
    <property type="entry name" value="NUDIX_hydrolase_dom"/>
</dbReference>
<evidence type="ECO:0000259" key="4">
    <source>
        <dbReference type="PROSITE" id="PS51462"/>
    </source>
</evidence>
<evidence type="ECO:0000313" key="6">
    <source>
        <dbReference type="Proteomes" id="UP000622552"/>
    </source>
</evidence>
<dbReference type="GO" id="GO:0016787">
    <property type="term" value="F:hydrolase activity"/>
    <property type="evidence" value="ECO:0007669"/>
    <property type="project" value="UniProtKB-KW"/>
</dbReference>
<keyword evidence="3" id="KW-0460">Magnesium</keyword>
<dbReference type="Proteomes" id="UP000622552">
    <property type="component" value="Unassembled WGS sequence"/>
</dbReference>
<keyword evidence="2" id="KW-0378">Hydrolase</keyword>
<dbReference type="PROSITE" id="PS51462">
    <property type="entry name" value="NUDIX"/>
    <property type="match status" value="1"/>
</dbReference>
<evidence type="ECO:0000256" key="2">
    <source>
        <dbReference type="ARBA" id="ARBA00022801"/>
    </source>
</evidence>
<evidence type="ECO:0000256" key="1">
    <source>
        <dbReference type="ARBA" id="ARBA00001946"/>
    </source>
</evidence>
<dbReference type="InterPro" id="IPR015797">
    <property type="entry name" value="NUDIX_hydrolase-like_dom_sf"/>
</dbReference>
<evidence type="ECO:0000256" key="3">
    <source>
        <dbReference type="ARBA" id="ARBA00022842"/>
    </source>
</evidence>
<keyword evidence="6" id="KW-1185">Reference proteome</keyword>
<dbReference type="Gene3D" id="3.90.79.10">
    <property type="entry name" value="Nucleoside Triphosphate Pyrophosphohydrolase"/>
    <property type="match status" value="1"/>
</dbReference>
<reference evidence="5" key="1">
    <citation type="submission" date="2020-11" db="EMBL/GenBank/DDBJ databases">
        <title>Sequencing the genomes of 1000 actinobacteria strains.</title>
        <authorList>
            <person name="Klenk H.-P."/>
        </authorList>
    </citation>
    <scope>NUCLEOTIDE SEQUENCE</scope>
    <source>
        <strain evidence="5">DSM 45356</strain>
    </source>
</reference>
<comment type="cofactor">
    <cofactor evidence="1">
        <name>Mg(2+)</name>
        <dbReference type="ChEBI" id="CHEBI:18420"/>
    </cofactor>
</comment>
<proteinExistence type="predicted"/>
<name>A0A8J7GJI1_9ACTN</name>
<dbReference type="EMBL" id="JADOUF010000001">
    <property type="protein sequence ID" value="MBG6139286.1"/>
    <property type="molecule type" value="Genomic_DNA"/>
</dbReference>
<dbReference type="PANTHER" id="PTHR43046">
    <property type="entry name" value="GDP-MANNOSE MANNOSYL HYDROLASE"/>
    <property type="match status" value="1"/>
</dbReference>
<evidence type="ECO:0000313" key="5">
    <source>
        <dbReference type="EMBL" id="MBG6139286.1"/>
    </source>
</evidence>
<accession>A0A8J7GJI1</accession>
<dbReference type="RefSeq" id="WP_231398953.1">
    <property type="nucleotide sequence ID" value="NZ_BONS01000012.1"/>
</dbReference>
<dbReference type="SUPFAM" id="SSF55811">
    <property type="entry name" value="Nudix"/>
    <property type="match status" value="1"/>
</dbReference>
<dbReference type="Pfam" id="PF00293">
    <property type="entry name" value="NUDIX"/>
    <property type="match status" value="1"/>
</dbReference>
<gene>
    <name evidence="5" type="ORF">IW245_005480</name>
</gene>
<sequence>MNVSIEEDLVAEGEPEPEFNPGIAARLPRKIIAGGALIRDAAGRILFVEPNYKPFLDIPGGIAEANESPLQACRREVVEELQLDLHIDRTLVVDWTPAHGVWGDTIQFVYDGGVLTPEQIEAIRLPNDELASIRFLTLDEATPNLRPSMVRRIAEALHALNKGDVRYAEFGRLP</sequence>
<dbReference type="AlphaFoldDB" id="A0A8J7GJI1"/>
<organism evidence="5 6">
    <name type="scientific">Longispora fulva</name>
    <dbReference type="NCBI Taxonomy" id="619741"/>
    <lineage>
        <taxon>Bacteria</taxon>
        <taxon>Bacillati</taxon>
        <taxon>Actinomycetota</taxon>
        <taxon>Actinomycetes</taxon>
        <taxon>Micromonosporales</taxon>
        <taxon>Micromonosporaceae</taxon>
        <taxon>Longispora</taxon>
    </lineage>
</organism>